<evidence type="ECO:0000313" key="2">
    <source>
        <dbReference type="EnsemblMetazoa" id="Aqu2.1.29222_001"/>
    </source>
</evidence>
<keyword evidence="1" id="KW-0812">Transmembrane</keyword>
<dbReference type="AlphaFoldDB" id="A0A1X7UP90"/>
<accession>A0A1X7UP90</accession>
<dbReference type="InParanoid" id="A0A1X7UP90"/>
<name>A0A1X7UP90_AMPQE</name>
<feature type="transmembrane region" description="Helical" evidence="1">
    <location>
        <begin position="207"/>
        <end position="226"/>
    </location>
</feature>
<protein>
    <submittedName>
        <fullName evidence="2">Uncharacterized protein</fullName>
    </submittedName>
</protein>
<reference evidence="2" key="1">
    <citation type="submission" date="2017-05" db="UniProtKB">
        <authorList>
            <consortium name="EnsemblMetazoa"/>
        </authorList>
    </citation>
    <scope>IDENTIFICATION</scope>
</reference>
<proteinExistence type="predicted"/>
<dbReference type="EnsemblMetazoa" id="Aqu2.1.29222_001">
    <property type="protein sequence ID" value="Aqu2.1.29222_001"/>
    <property type="gene ID" value="Aqu2.1.29222"/>
</dbReference>
<organism evidence="2">
    <name type="scientific">Amphimedon queenslandica</name>
    <name type="common">Sponge</name>
    <dbReference type="NCBI Taxonomy" id="400682"/>
    <lineage>
        <taxon>Eukaryota</taxon>
        <taxon>Metazoa</taxon>
        <taxon>Porifera</taxon>
        <taxon>Demospongiae</taxon>
        <taxon>Heteroscleromorpha</taxon>
        <taxon>Haplosclerida</taxon>
        <taxon>Niphatidae</taxon>
        <taxon>Amphimedon</taxon>
    </lineage>
</organism>
<keyword evidence="1" id="KW-0472">Membrane</keyword>
<sequence>MGSSQSKSSGTSTEVTYDGIHKISRTEASYRATDGNIAAIDFGTSSISLAYTTKGDDRVSMIPLEPEKRKPRALNTILLKKSEKKITVEAVGEKARQIYERKRKAEYSECIYFERIKILMKRDQKCLIDRLSTNDCPLHGYLWSCRVRISSSVRPFSGGAGPSVRPLLRPYRQNFSCFIIWHLNCLKTAINHKKGDNRWSCSVRGCSIVVTGLIGSFLILTINFLIRFHRLH</sequence>
<evidence type="ECO:0000256" key="1">
    <source>
        <dbReference type="SAM" id="Phobius"/>
    </source>
</evidence>
<keyword evidence="1" id="KW-1133">Transmembrane helix</keyword>